<dbReference type="AlphaFoldDB" id="A0A2T2WCL1"/>
<proteinExistence type="predicted"/>
<comment type="caution">
    <text evidence="1">The sequence shown here is derived from an EMBL/GenBank/DDBJ whole genome shotgun (WGS) entry which is preliminary data.</text>
</comment>
<dbReference type="Proteomes" id="UP000241848">
    <property type="component" value="Unassembled WGS sequence"/>
</dbReference>
<accession>A0A2T2WCL1</accession>
<protein>
    <submittedName>
        <fullName evidence="1">Uncharacterized protein</fullName>
    </submittedName>
</protein>
<organism evidence="1 2">
    <name type="scientific">Sulfobacillus acidophilus</name>
    <dbReference type="NCBI Taxonomy" id="53633"/>
    <lineage>
        <taxon>Bacteria</taxon>
        <taxon>Bacillati</taxon>
        <taxon>Bacillota</taxon>
        <taxon>Clostridia</taxon>
        <taxon>Eubacteriales</taxon>
        <taxon>Clostridiales Family XVII. Incertae Sedis</taxon>
        <taxon>Sulfobacillus</taxon>
    </lineage>
</organism>
<name>A0A2T2WCL1_9FIRM</name>
<sequence>MTPAEASDTSRRPYTPMVDQPAAWPAVRRYLIRDRALPADTVDRLRADDRIRTARWGGVPYAVFPLRDASGREVGAVLP</sequence>
<gene>
    <name evidence="1" type="ORF">C7B45_17260</name>
</gene>
<dbReference type="EMBL" id="PXYV01000104">
    <property type="protein sequence ID" value="PSR19966.1"/>
    <property type="molecule type" value="Genomic_DNA"/>
</dbReference>
<reference evidence="1 2" key="1">
    <citation type="journal article" date="2014" name="BMC Genomics">
        <title>Comparison of environmental and isolate Sulfobacillus genomes reveals diverse carbon, sulfur, nitrogen, and hydrogen metabolisms.</title>
        <authorList>
            <person name="Justice N.B."/>
            <person name="Norman A."/>
            <person name="Brown C.T."/>
            <person name="Singh A."/>
            <person name="Thomas B.C."/>
            <person name="Banfield J.F."/>
        </authorList>
    </citation>
    <scope>NUCLEOTIDE SEQUENCE [LARGE SCALE GENOMIC DNA]</scope>
    <source>
        <strain evidence="1">AMDSBA3</strain>
    </source>
</reference>
<evidence type="ECO:0000313" key="2">
    <source>
        <dbReference type="Proteomes" id="UP000241848"/>
    </source>
</evidence>
<evidence type="ECO:0000313" key="1">
    <source>
        <dbReference type="EMBL" id="PSR19966.1"/>
    </source>
</evidence>